<sequence>MWSQVLSEWNRRQMPARTTAAMKAAHAKLVRRITNTDATAAARRVPGKGAIVSERPEEAATGLKTPRPRDESDESAMNMDARPNLTSDRTERAMQRRRLEKHFQQLYRKAKVSSKRRPIKRTLERIPSYLMEAGNDILKSTSTRKADTARPYRH</sequence>
<evidence type="ECO:0000313" key="2">
    <source>
        <dbReference type="EMBL" id="VDN27626.1"/>
    </source>
</evidence>
<dbReference type="EMBL" id="UYRV01112581">
    <property type="protein sequence ID" value="VDN27626.1"/>
    <property type="molecule type" value="Genomic_DNA"/>
</dbReference>
<name>A0A3P7QA69_CYLGO</name>
<evidence type="ECO:0000256" key="1">
    <source>
        <dbReference type="SAM" id="MobiDB-lite"/>
    </source>
</evidence>
<organism evidence="2 3">
    <name type="scientific">Cylicostephanus goldi</name>
    <name type="common">Nematode worm</name>
    <dbReference type="NCBI Taxonomy" id="71465"/>
    <lineage>
        <taxon>Eukaryota</taxon>
        <taxon>Metazoa</taxon>
        <taxon>Ecdysozoa</taxon>
        <taxon>Nematoda</taxon>
        <taxon>Chromadorea</taxon>
        <taxon>Rhabditida</taxon>
        <taxon>Rhabditina</taxon>
        <taxon>Rhabditomorpha</taxon>
        <taxon>Strongyloidea</taxon>
        <taxon>Strongylidae</taxon>
        <taxon>Cylicostephanus</taxon>
    </lineage>
</organism>
<dbReference type="AlphaFoldDB" id="A0A3P7QA69"/>
<evidence type="ECO:0000313" key="3">
    <source>
        <dbReference type="Proteomes" id="UP000271889"/>
    </source>
</evidence>
<dbReference type="Proteomes" id="UP000271889">
    <property type="component" value="Unassembled WGS sequence"/>
</dbReference>
<keyword evidence="3" id="KW-1185">Reference proteome</keyword>
<feature type="region of interest" description="Disordered" evidence="1">
    <location>
        <begin position="40"/>
        <end position="92"/>
    </location>
</feature>
<reference evidence="2 3" key="1">
    <citation type="submission" date="2018-11" db="EMBL/GenBank/DDBJ databases">
        <authorList>
            <consortium name="Pathogen Informatics"/>
        </authorList>
    </citation>
    <scope>NUCLEOTIDE SEQUENCE [LARGE SCALE GENOMIC DNA]</scope>
</reference>
<accession>A0A3P7QA69</accession>
<protein>
    <submittedName>
        <fullName evidence="2">Uncharacterized protein</fullName>
    </submittedName>
</protein>
<gene>
    <name evidence="2" type="ORF">CGOC_LOCUS10705</name>
</gene>
<proteinExistence type="predicted"/>